<gene>
    <name evidence="1" type="ORF">Q604_UNBC17809G0001</name>
</gene>
<feature type="non-terminal residue" evidence="1">
    <location>
        <position position="28"/>
    </location>
</feature>
<name>W1X5H8_9ZZZZ</name>
<organism evidence="1">
    <name type="scientific">human gut metagenome</name>
    <dbReference type="NCBI Taxonomy" id="408170"/>
    <lineage>
        <taxon>unclassified sequences</taxon>
        <taxon>metagenomes</taxon>
        <taxon>organismal metagenomes</taxon>
    </lineage>
</organism>
<evidence type="ECO:0000313" key="1">
    <source>
        <dbReference type="EMBL" id="ETJ25431.1"/>
    </source>
</evidence>
<reference evidence="1" key="1">
    <citation type="submission" date="2013-12" db="EMBL/GenBank/DDBJ databases">
        <title>A Varibaculum cambriense genome reconstructed from a premature infant gut community with otherwise low bacterial novelty that shifts toward anaerobic metabolism during the third week of life.</title>
        <authorList>
            <person name="Brown C.T."/>
            <person name="Sharon I."/>
            <person name="Thomas B.C."/>
            <person name="Castelle C.J."/>
            <person name="Morowitz M.J."/>
            <person name="Banfield J.F."/>
        </authorList>
    </citation>
    <scope>NUCLEOTIDE SEQUENCE</scope>
</reference>
<dbReference type="EMBL" id="AZMM01017809">
    <property type="protein sequence ID" value="ETJ25431.1"/>
    <property type="molecule type" value="Genomic_DNA"/>
</dbReference>
<dbReference type="AlphaFoldDB" id="W1X5H8"/>
<accession>W1X5H8</accession>
<sequence>MSYFMHDMTWKEFSNSKEKIVILPIGAT</sequence>
<protein>
    <submittedName>
        <fullName evidence="1">Uncharacterized protein</fullName>
    </submittedName>
</protein>
<proteinExistence type="predicted"/>
<comment type="caution">
    <text evidence="1">The sequence shown here is derived from an EMBL/GenBank/DDBJ whole genome shotgun (WGS) entry which is preliminary data.</text>
</comment>